<keyword evidence="4 8" id="KW-1133">Transmembrane helix</keyword>
<feature type="transmembrane region" description="Helical" evidence="8">
    <location>
        <begin position="224"/>
        <end position="245"/>
    </location>
</feature>
<feature type="transmembrane region" description="Helical" evidence="8">
    <location>
        <begin position="306"/>
        <end position="327"/>
    </location>
</feature>
<keyword evidence="5" id="KW-0560">Oxidoreductase</keyword>
<feature type="transmembrane region" description="Helical" evidence="8">
    <location>
        <begin position="430"/>
        <end position="450"/>
    </location>
</feature>
<dbReference type="GO" id="GO:0016491">
    <property type="term" value="F:oxidoreductase activity"/>
    <property type="evidence" value="ECO:0007669"/>
    <property type="project" value="UniProtKB-KW"/>
</dbReference>
<feature type="transmembrane region" description="Helical" evidence="8">
    <location>
        <begin position="189"/>
        <end position="212"/>
    </location>
</feature>
<dbReference type="KEGG" id="psti:SOO65_09840"/>
<accession>A0AAX4HVE0</accession>
<evidence type="ECO:0000256" key="2">
    <source>
        <dbReference type="ARBA" id="ARBA00022475"/>
    </source>
</evidence>
<dbReference type="Proteomes" id="UP001324634">
    <property type="component" value="Chromosome"/>
</dbReference>
<gene>
    <name evidence="10" type="ORF">SOO65_09840</name>
</gene>
<evidence type="ECO:0000256" key="1">
    <source>
        <dbReference type="ARBA" id="ARBA00004651"/>
    </source>
</evidence>
<evidence type="ECO:0000256" key="7">
    <source>
        <dbReference type="RuleBase" id="RU000320"/>
    </source>
</evidence>
<dbReference type="InterPro" id="IPR052175">
    <property type="entry name" value="ComplexI-like_HydComp"/>
</dbReference>
<evidence type="ECO:0000313" key="11">
    <source>
        <dbReference type="Proteomes" id="UP001324634"/>
    </source>
</evidence>
<organism evidence="10 11">
    <name type="scientific">Peredibacter starrii</name>
    <dbReference type="NCBI Taxonomy" id="28202"/>
    <lineage>
        <taxon>Bacteria</taxon>
        <taxon>Pseudomonadati</taxon>
        <taxon>Bdellovibrionota</taxon>
        <taxon>Bacteriovoracia</taxon>
        <taxon>Bacteriovoracales</taxon>
        <taxon>Bacteriovoracaceae</taxon>
        <taxon>Peredibacter</taxon>
    </lineage>
</organism>
<proteinExistence type="predicted"/>
<feature type="transmembrane region" description="Helical" evidence="8">
    <location>
        <begin position="7"/>
        <end position="29"/>
    </location>
</feature>
<feature type="transmembrane region" description="Helical" evidence="8">
    <location>
        <begin position="251"/>
        <end position="269"/>
    </location>
</feature>
<dbReference type="InterPro" id="IPR001750">
    <property type="entry name" value="ND/Mrp_TM"/>
</dbReference>
<keyword evidence="11" id="KW-1185">Reference proteome</keyword>
<evidence type="ECO:0000256" key="6">
    <source>
        <dbReference type="ARBA" id="ARBA00023136"/>
    </source>
</evidence>
<dbReference type="RefSeq" id="WP_321399865.1">
    <property type="nucleotide sequence ID" value="NZ_CP139487.1"/>
</dbReference>
<sequence length="455" mass="51854">MHSLNQYVEIIPLLTTFGTAIISCFYELGKRWQDFIIGLLGVLFVFFAYLFFTEDFTSSLAVHTLFDIRYNKIGMFTGGLFCLSLFIGLFPIRKSMTLNSNFLFFIAGGLGIILANNLPTFFFFWTFQRALPGNGFLRDAVHKESTVGATYIIQHLLTFFCFLGLLYFANQQGLLITPMTEFPASFFTWPVLLLSFIIIYQIHGIFPFHSWVHDLVERSTWYEFSAIFLSRAGVLLFVQLLLPTLKHDPDAFKILLLSLSIISSIYWSFRGIMEKNLNRTANYFYIAQASLLLTGLQADMTAAKGSYLHMMVISISGPALFSILSYIEHTFSMKRSSQYYGFAQYYPMLATLFCLFGFCMIGVPLGASFVVEDLVITGLLEYQPYLGLGHIIATCLNGILFFLMFTRLFLGQSPYSMPVTNKDMPLSQMLPYIIALIMLILIGVLPYLFLEKITW</sequence>
<dbReference type="Pfam" id="PF00361">
    <property type="entry name" value="Proton_antipo_M"/>
    <property type="match status" value="1"/>
</dbReference>
<dbReference type="EMBL" id="CP139487">
    <property type="protein sequence ID" value="WPU67053.1"/>
    <property type="molecule type" value="Genomic_DNA"/>
</dbReference>
<reference evidence="10 11" key="1">
    <citation type="submission" date="2023-11" db="EMBL/GenBank/DDBJ databases">
        <title>Peredibacter starrii A3.12.</title>
        <authorList>
            <person name="Mitchell R.J."/>
        </authorList>
    </citation>
    <scope>NUCLEOTIDE SEQUENCE [LARGE SCALE GENOMIC DNA]</scope>
    <source>
        <strain evidence="10 11">A3.12</strain>
    </source>
</reference>
<feature type="transmembrane region" description="Helical" evidence="8">
    <location>
        <begin position="391"/>
        <end position="410"/>
    </location>
</feature>
<keyword evidence="2" id="KW-1003">Cell membrane</keyword>
<dbReference type="AlphaFoldDB" id="A0AAX4HVE0"/>
<evidence type="ECO:0000313" key="10">
    <source>
        <dbReference type="EMBL" id="WPU67053.1"/>
    </source>
</evidence>
<feature type="transmembrane region" description="Helical" evidence="8">
    <location>
        <begin position="73"/>
        <end position="90"/>
    </location>
</feature>
<feature type="transmembrane region" description="Helical" evidence="8">
    <location>
        <begin position="35"/>
        <end position="52"/>
    </location>
</feature>
<dbReference type="GO" id="GO:0005886">
    <property type="term" value="C:plasma membrane"/>
    <property type="evidence" value="ECO:0007669"/>
    <property type="project" value="UniProtKB-SubCell"/>
</dbReference>
<keyword evidence="6 8" id="KW-0472">Membrane</keyword>
<evidence type="ECO:0000256" key="5">
    <source>
        <dbReference type="ARBA" id="ARBA00023002"/>
    </source>
</evidence>
<dbReference type="PANTHER" id="PTHR42682:SF4">
    <property type="entry name" value="NADH-UBIQUINONE_PLASTOQUINONE"/>
    <property type="match status" value="1"/>
</dbReference>
<dbReference type="PANTHER" id="PTHR42682">
    <property type="entry name" value="HYDROGENASE-4 COMPONENT F"/>
    <property type="match status" value="1"/>
</dbReference>
<feature type="domain" description="NADH:quinone oxidoreductase/Mrp antiporter transmembrane" evidence="9">
    <location>
        <begin position="115"/>
        <end position="395"/>
    </location>
</feature>
<evidence type="ECO:0000256" key="8">
    <source>
        <dbReference type="SAM" id="Phobius"/>
    </source>
</evidence>
<evidence type="ECO:0000256" key="3">
    <source>
        <dbReference type="ARBA" id="ARBA00022692"/>
    </source>
</evidence>
<comment type="subcellular location">
    <subcellularLocation>
        <location evidence="1">Cell membrane</location>
        <topology evidence="1">Multi-pass membrane protein</topology>
    </subcellularLocation>
    <subcellularLocation>
        <location evidence="7">Membrane</location>
        <topology evidence="7">Multi-pass membrane protein</topology>
    </subcellularLocation>
</comment>
<feature type="transmembrane region" description="Helical" evidence="8">
    <location>
        <begin position="102"/>
        <end position="127"/>
    </location>
</feature>
<evidence type="ECO:0000259" key="9">
    <source>
        <dbReference type="Pfam" id="PF00361"/>
    </source>
</evidence>
<feature type="transmembrane region" description="Helical" evidence="8">
    <location>
        <begin position="348"/>
        <end position="371"/>
    </location>
</feature>
<name>A0AAX4HVE0_9BACT</name>
<protein>
    <submittedName>
        <fullName evidence="10">Proton-conducting transporter membrane subunit</fullName>
    </submittedName>
</protein>
<evidence type="ECO:0000256" key="4">
    <source>
        <dbReference type="ARBA" id="ARBA00022989"/>
    </source>
</evidence>
<keyword evidence="3 7" id="KW-0812">Transmembrane</keyword>
<feature type="transmembrane region" description="Helical" evidence="8">
    <location>
        <begin position="148"/>
        <end position="169"/>
    </location>
</feature>